<feature type="compositionally biased region" description="Polar residues" evidence="1">
    <location>
        <begin position="93"/>
        <end position="112"/>
    </location>
</feature>
<dbReference type="RefSeq" id="XP_007415312.1">
    <property type="nucleotide sequence ID" value="XM_007415250.1"/>
</dbReference>
<name>F4S1Q6_MELLP</name>
<accession>F4S1Q6</accession>
<sequence>MPKTRRPLRKPVSPIQASPNRSMGKSHLHQTSRKRLRRISNTEDDDHYKPSKDSDSSDTDVDLKPRGSSTRRNRRQTHVQSVDDDELLDRLSRQISPEATNTRDPVNNTTEVTQHDSSIEDIDNLPSVTNYKEVIDEWPLPRIAVVERQQKQKQNVVPPDILKEAKAIQSLYKQQKSLLAIMGNVSMFTIDKALGELGGRRRPSGYQIFLKYSNEIRPERMPKKGGEKGILANRNRILGGKWTAMPLRHQEVFSPPVFYVLSGLTYTKAVIKVNDDLEESDDEAEVEEAIHAFEFEPGERAEFEALYDELVWKAKVAKEYSKSVSGKSQGPTLPDFNRQSLKCIERLHKQIEDESKNMGFSYYLLACSTYASTEVDTSSRGWCKEYTSHEDMATYVNKKCNFATLFGATAQGLSVAETVAETIGGKVKHKQCGRKADAGDVVKSKLAATLRSKLSSLLGRDQGFPHGPDPEAIFKARGYDIKLVQMPGSTLPHETLKLGFARMDRSRSQWLDDINADLFKLEKIASDVDVDGNNENEHEFDEDFINTQIVNEIDEEEEWNGVGL</sequence>
<evidence type="ECO:0000313" key="2">
    <source>
        <dbReference type="EMBL" id="EGG01462.1"/>
    </source>
</evidence>
<gene>
    <name evidence="2" type="ORF">MELLADRAFT_92161</name>
</gene>
<dbReference type="HOGENOM" id="CLU_025212_5_0_1"/>
<evidence type="ECO:0000256" key="1">
    <source>
        <dbReference type="SAM" id="MobiDB-lite"/>
    </source>
</evidence>
<proteinExistence type="predicted"/>
<keyword evidence="3" id="KW-1185">Reference proteome</keyword>
<dbReference type="EMBL" id="GL883138">
    <property type="protein sequence ID" value="EGG01462.1"/>
    <property type="molecule type" value="Genomic_DNA"/>
</dbReference>
<feature type="region of interest" description="Disordered" evidence="1">
    <location>
        <begin position="1"/>
        <end position="117"/>
    </location>
</feature>
<dbReference type="VEuPathDB" id="FungiDB:MELLADRAFT_92161"/>
<feature type="compositionally biased region" description="Basic and acidic residues" evidence="1">
    <location>
        <begin position="46"/>
        <end position="65"/>
    </location>
</feature>
<reference evidence="3" key="1">
    <citation type="journal article" date="2011" name="Proc. Natl. Acad. Sci. U.S.A.">
        <title>Obligate biotrophy features unraveled by the genomic analysis of rust fungi.</title>
        <authorList>
            <person name="Duplessis S."/>
            <person name="Cuomo C.A."/>
            <person name="Lin Y.-C."/>
            <person name="Aerts A."/>
            <person name="Tisserant E."/>
            <person name="Veneault-Fourrey C."/>
            <person name="Joly D.L."/>
            <person name="Hacquard S."/>
            <person name="Amselem J."/>
            <person name="Cantarel B.L."/>
            <person name="Chiu R."/>
            <person name="Coutinho P.M."/>
            <person name="Feau N."/>
            <person name="Field M."/>
            <person name="Frey P."/>
            <person name="Gelhaye E."/>
            <person name="Goldberg J."/>
            <person name="Grabherr M.G."/>
            <person name="Kodira C.D."/>
            <person name="Kohler A."/>
            <person name="Kuees U."/>
            <person name="Lindquist E.A."/>
            <person name="Lucas S.M."/>
            <person name="Mago R."/>
            <person name="Mauceli E."/>
            <person name="Morin E."/>
            <person name="Murat C."/>
            <person name="Pangilinan J.L."/>
            <person name="Park R."/>
            <person name="Pearson M."/>
            <person name="Quesneville H."/>
            <person name="Rouhier N."/>
            <person name="Sakthikumar S."/>
            <person name="Salamov A.A."/>
            <person name="Schmutz J."/>
            <person name="Selles B."/>
            <person name="Shapiro H."/>
            <person name="Tanguay P."/>
            <person name="Tuskan G.A."/>
            <person name="Henrissat B."/>
            <person name="Van de Peer Y."/>
            <person name="Rouze P."/>
            <person name="Ellis J.G."/>
            <person name="Dodds P.N."/>
            <person name="Schein J.E."/>
            <person name="Zhong S."/>
            <person name="Hamelin R.C."/>
            <person name="Grigoriev I.V."/>
            <person name="Szabo L.J."/>
            <person name="Martin F."/>
        </authorList>
    </citation>
    <scope>NUCLEOTIDE SEQUENCE [LARGE SCALE GENOMIC DNA]</scope>
    <source>
        <strain evidence="3">98AG31 / pathotype 3-4-7</strain>
    </source>
</reference>
<feature type="compositionally biased region" description="Basic residues" evidence="1">
    <location>
        <begin position="24"/>
        <end position="38"/>
    </location>
</feature>
<protein>
    <submittedName>
        <fullName evidence="2">Uncharacterized protein</fullName>
    </submittedName>
</protein>
<dbReference type="Proteomes" id="UP000001072">
    <property type="component" value="Unassembled WGS sequence"/>
</dbReference>
<dbReference type="AlphaFoldDB" id="F4S1Q6"/>
<dbReference type="InParanoid" id="F4S1Q6"/>
<dbReference type="GeneID" id="18936147"/>
<dbReference type="KEGG" id="mlr:MELLADRAFT_92161"/>
<evidence type="ECO:0000313" key="3">
    <source>
        <dbReference type="Proteomes" id="UP000001072"/>
    </source>
</evidence>
<organism evidence="3">
    <name type="scientific">Melampsora larici-populina (strain 98AG31 / pathotype 3-4-7)</name>
    <name type="common">Poplar leaf rust fungus</name>
    <dbReference type="NCBI Taxonomy" id="747676"/>
    <lineage>
        <taxon>Eukaryota</taxon>
        <taxon>Fungi</taxon>
        <taxon>Dikarya</taxon>
        <taxon>Basidiomycota</taxon>
        <taxon>Pucciniomycotina</taxon>
        <taxon>Pucciniomycetes</taxon>
        <taxon>Pucciniales</taxon>
        <taxon>Melampsoraceae</taxon>
        <taxon>Melampsora</taxon>
    </lineage>
</organism>